<protein>
    <submittedName>
        <fullName evidence="1">Uncharacterized protein</fullName>
    </submittedName>
</protein>
<organism evidence="1 2">
    <name type="scientific">Somion occarium</name>
    <dbReference type="NCBI Taxonomy" id="3059160"/>
    <lineage>
        <taxon>Eukaryota</taxon>
        <taxon>Fungi</taxon>
        <taxon>Dikarya</taxon>
        <taxon>Basidiomycota</taxon>
        <taxon>Agaricomycotina</taxon>
        <taxon>Agaricomycetes</taxon>
        <taxon>Polyporales</taxon>
        <taxon>Cerrenaceae</taxon>
        <taxon>Somion</taxon>
    </lineage>
</organism>
<proteinExistence type="predicted"/>
<dbReference type="PANTHER" id="PTHR28058">
    <property type="entry name" value="37S RIBOSOMAL PROTEIN MRP51, MITOCHONDRIAL"/>
    <property type="match status" value="1"/>
</dbReference>
<sequence length="439" mass="48581">MAPTPPASPFAALLRRSKFASYDPHIGQVYATFGGDASRGNWGLKRPLPLRKRQAYITVKAIDSREQQTEWKSAEQQSRWIRMYDEVGMPPKLSDQSQWIHKIGPVAELQWTVDSEFATKDANTVPSGKYTGGLGEENIPENESERARAAREEGVFARDVATPNISAMSEKEFEAYLRKLRALRPQFRKYLQAKVAFESPKHAEPEPLPSFWEISDKLKSSSVPRDFLSSRQYKKYTEEGSRLVEQQPHRFGGLTYSCYNTMQSWFYSPPKPGRILSKGSSTARGSNTDNMRASFAGMSAHLPAGLRDQRGPMDWTKLSRSGDRNPTQGVAPMRLVEATLYNAPETVGEHPEDLVNTSLQATVQVVGEQGGMSQGNPHPPGSREYVAQVEGVGKNLPIGIFKVQPKKPAAPSLDETPVDSGKVLSTLSNLISASKPASQ</sequence>
<dbReference type="PANTHER" id="PTHR28058:SF1">
    <property type="entry name" value="SMALL RIBOSOMAL SUBUNIT PROTEIN BS1M"/>
    <property type="match status" value="1"/>
</dbReference>
<evidence type="ECO:0000313" key="1">
    <source>
        <dbReference type="EMBL" id="CAL1705463.1"/>
    </source>
</evidence>
<accession>A0ABP1DEJ9</accession>
<dbReference type="EMBL" id="OZ037946">
    <property type="protein sequence ID" value="CAL1705463.1"/>
    <property type="molecule type" value="Genomic_DNA"/>
</dbReference>
<evidence type="ECO:0000313" key="2">
    <source>
        <dbReference type="Proteomes" id="UP001497453"/>
    </source>
</evidence>
<dbReference type="InterPro" id="IPR016712">
    <property type="entry name" value="Rbsml_bS1m-like"/>
</dbReference>
<reference evidence="2" key="1">
    <citation type="submission" date="2024-04" db="EMBL/GenBank/DDBJ databases">
        <authorList>
            <person name="Shaw F."/>
            <person name="Minotto A."/>
        </authorList>
    </citation>
    <scope>NUCLEOTIDE SEQUENCE [LARGE SCALE GENOMIC DNA]</scope>
</reference>
<dbReference type="Proteomes" id="UP001497453">
    <property type="component" value="Chromosome 3"/>
</dbReference>
<keyword evidence="2" id="KW-1185">Reference proteome</keyword>
<dbReference type="Pfam" id="PF11709">
    <property type="entry name" value="Mit_ribos_Mrp51"/>
    <property type="match status" value="1"/>
</dbReference>
<name>A0ABP1DEJ9_9APHY</name>
<gene>
    <name evidence="1" type="ORF">GFSPODELE1_LOCUS5438</name>
</gene>